<dbReference type="PANTHER" id="PTHR12636">
    <property type="entry name" value="NEP1/MRA1"/>
    <property type="match status" value="1"/>
</dbReference>
<organism evidence="6 7">
    <name type="scientific">Malus domestica</name>
    <name type="common">Apple</name>
    <name type="synonym">Pyrus malus</name>
    <dbReference type="NCBI Taxonomy" id="3750"/>
    <lineage>
        <taxon>Eukaryota</taxon>
        <taxon>Viridiplantae</taxon>
        <taxon>Streptophyta</taxon>
        <taxon>Embryophyta</taxon>
        <taxon>Tracheophyta</taxon>
        <taxon>Spermatophyta</taxon>
        <taxon>Magnoliopsida</taxon>
        <taxon>eudicotyledons</taxon>
        <taxon>Gunneridae</taxon>
        <taxon>Pentapetalae</taxon>
        <taxon>rosids</taxon>
        <taxon>fabids</taxon>
        <taxon>Rosales</taxon>
        <taxon>Rosaceae</taxon>
        <taxon>Amygdaloideae</taxon>
        <taxon>Maleae</taxon>
        <taxon>Malus</taxon>
    </lineage>
</organism>
<keyword evidence="5" id="KW-1133">Transmembrane helix</keyword>
<accession>A0A498K8H6</accession>
<comment type="similarity">
    <text evidence="1">Belongs to the class IV-like SAM-binding methyltransferase superfamily. RNA methyltransferase NEP1 family.</text>
</comment>
<evidence type="ECO:0000256" key="4">
    <source>
        <dbReference type="ARBA" id="ARBA00022884"/>
    </source>
</evidence>
<dbReference type="STRING" id="3750.A0A498K8H6"/>
<dbReference type="EMBL" id="RDQH01000329">
    <property type="protein sequence ID" value="RXI03728.1"/>
    <property type="molecule type" value="Genomic_DNA"/>
</dbReference>
<sequence>MAKRKREDNSTSTMELNLLNNNKKQVHDHQPNTMKSRPIIFILRDASLTKGFVHKRWKILDSDDDRDFLLKQNKNLDDFRPAIVYQALREILDSKLNKAGLSYSAEKVVDIDKYVNSAGVDDQGLVFVVGAMAHGKINEEYADDFISGIQQVAAADAPAPSPTSDAFTFAPTFFASLAALAFGFFF</sequence>
<dbReference type="InterPro" id="IPR029028">
    <property type="entry name" value="Alpha/beta_knot_MTases"/>
</dbReference>
<evidence type="ECO:0000256" key="5">
    <source>
        <dbReference type="SAM" id="Phobius"/>
    </source>
</evidence>
<keyword evidence="5" id="KW-0812">Transmembrane</keyword>
<evidence type="ECO:0000313" key="7">
    <source>
        <dbReference type="Proteomes" id="UP000290289"/>
    </source>
</evidence>
<evidence type="ECO:0000256" key="3">
    <source>
        <dbReference type="ARBA" id="ARBA00022730"/>
    </source>
</evidence>
<evidence type="ECO:0000256" key="1">
    <source>
        <dbReference type="ARBA" id="ARBA00008115"/>
    </source>
</evidence>
<dbReference type="Gene3D" id="3.40.1280.10">
    <property type="match status" value="2"/>
</dbReference>
<keyword evidence="5" id="KW-0472">Membrane</keyword>
<keyword evidence="4" id="KW-0694">RNA-binding</keyword>
<keyword evidence="7" id="KW-1185">Reference proteome</keyword>
<dbReference type="AlphaFoldDB" id="A0A498K8H6"/>
<gene>
    <name evidence="6" type="ORF">DVH24_038002</name>
</gene>
<dbReference type="GO" id="GO:0032040">
    <property type="term" value="C:small-subunit processome"/>
    <property type="evidence" value="ECO:0007669"/>
    <property type="project" value="TreeGrafter"/>
</dbReference>
<reference evidence="6 7" key="1">
    <citation type="submission" date="2018-10" db="EMBL/GenBank/DDBJ databases">
        <title>A high-quality apple genome assembly.</title>
        <authorList>
            <person name="Hu J."/>
        </authorList>
    </citation>
    <scope>NUCLEOTIDE SEQUENCE [LARGE SCALE GENOMIC DNA]</scope>
    <source>
        <strain evidence="7">cv. HFTH1</strain>
        <tissue evidence="6">Young leaf</tissue>
    </source>
</reference>
<dbReference type="Pfam" id="PF03587">
    <property type="entry name" value="EMG1"/>
    <property type="match status" value="1"/>
</dbReference>
<proteinExistence type="inferred from homology"/>
<dbReference type="GO" id="GO:0070037">
    <property type="term" value="F:rRNA (pseudouridine) methyltransferase activity"/>
    <property type="evidence" value="ECO:0007669"/>
    <property type="project" value="InterPro"/>
</dbReference>
<dbReference type="InterPro" id="IPR029026">
    <property type="entry name" value="tRNA_m1G_MTases_N"/>
</dbReference>
<keyword evidence="3" id="KW-0699">rRNA-binding</keyword>
<feature type="transmembrane region" description="Helical" evidence="5">
    <location>
        <begin position="166"/>
        <end position="185"/>
    </location>
</feature>
<dbReference type="GO" id="GO:0070475">
    <property type="term" value="P:rRNA base methylation"/>
    <property type="evidence" value="ECO:0007669"/>
    <property type="project" value="InterPro"/>
</dbReference>
<dbReference type="InterPro" id="IPR005304">
    <property type="entry name" value="Rbsml_bgen_MeTrfase_EMG1/NEP1"/>
</dbReference>
<keyword evidence="2" id="KW-0690">Ribosome biogenesis</keyword>
<dbReference type="PANTHER" id="PTHR12636:SF13">
    <property type="entry name" value="RIBOSOMAL RNA SMALL SUBUNIT METHYLTRANSFERASE NEP1-LIKE"/>
    <property type="match status" value="1"/>
</dbReference>
<evidence type="ECO:0000256" key="2">
    <source>
        <dbReference type="ARBA" id="ARBA00022517"/>
    </source>
</evidence>
<dbReference type="SUPFAM" id="SSF75217">
    <property type="entry name" value="alpha/beta knot"/>
    <property type="match status" value="1"/>
</dbReference>
<comment type="caution">
    <text evidence="6">The sequence shown here is derived from an EMBL/GenBank/DDBJ whole genome shotgun (WGS) entry which is preliminary data.</text>
</comment>
<dbReference type="GO" id="GO:0019843">
    <property type="term" value="F:rRNA binding"/>
    <property type="evidence" value="ECO:0007669"/>
    <property type="project" value="UniProtKB-KW"/>
</dbReference>
<name>A0A498K8H6_MALDO</name>
<protein>
    <submittedName>
        <fullName evidence="6">Uncharacterized protein</fullName>
    </submittedName>
</protein>
<dbReference type="Proteomes" id="UP000290289">
    <property type="component" value="Chromosome 3"/>
</dbReference>
<evidence type="ECO:0000313" key="6">
    <source>
        <dbReference type="EMBL" id="RXI03728.1"/>
    </source>
</evidence>